<feature type="coiled-coil region" evidence="1">
    <location>
        <begin position="292"/>
        <end position="326"/>
    </location>
</feature>
<organism evidence="2 3">
    <name type="scientific">Aristolochia fimbriata</name>
    <name type="common">White veined hardy Dutchman's pipe vine</name>
    <dbReference type="NCBI Taxonomy" id="158543"/>
    <lineage>
        <taxon>Eukaryota</taxon>
        <taxon>Viridiplantae</taxon>
        <taxon>Streptophyta</taxon>
        <taxon>Embryophyta</taxon>
        <taxon>Tracheophyta</taxon>
        <taxon>Spermatophyta</taxon>
        <taxon>Magnoliopsida</taxon>
        <taxon>Magnoliidae</taxon>
        <taxon>Piperales</taxon>
        <taxon>Aristolochiaceae</taxon>
        <taxon>Aristolochia</taxon>
    </lineage>
</organism>
<dbReference type="PANTHER" id="PTHR35317:SF35">
    <property type="entry name" value="DUF4219 DOMAIN-CONTAINING PROTEIN"/>
    <property type="match status" value="1"/>
</dbReference>
<dbReference type="EMBL" id="JAINDJ010000002">
    <property type="protein sequence ID" value="KAG9457666.1"/>
    <property type="molecule type" value="Genomic_DNA"/>
</dbReference>
<name>A0AAV7FCW7_ARIFI</name>
<sequence length="526" mass="58885">MSAITTVKEAWESLEIHYEGTASVRIAKLQQLMTKFELIKIRDDETILDYDGKIRQLANEARLLGDPFPENSLVSKILRSLNKFFFVKNIVITEANNIDKMTLNEVIGSLCTFETEMEAEINVSSVNDQNIAFAGETGKKGQPSNENLDERIDDLSKGFNKLYRKFSKLGNSSKYGEKKHEKFTTEQRRVQCHGCDGYGHIQAACPTVQKKKKAHAITWSDSNNNSSDSDENYPVFYARVQDGVSTLEVKEDDTSLMKGVKDKLDNISIMNRELIVKLNESEASQKFLQLDVMKSDELLKLQEKQIEELQKELNSIKLILKNLEKGKGKLDEILSSGKPSCDKRGLGYGGSTPRTQTMFFKEGDLGMLSNITKHESGHVTFGDGAKGTIIGKVKHEDVKGQPDLQITRDRRCGDCQLGKQHKVQHKKVIQINIARPLEFLNADVIGPVQTPSCKGKKPRNQDIHDEDIYCTQTLGHTEEVSYANIVLDVVPGCVQGGVPDGVPNIDSEKDDRCFEFLEGTLSMCVV</sequence>
<evidence type="ECO:0000313" key="3">
    <source>
        <dbReference type="Proteomes" id="UP000825729"/>
    </source>
</evidence>
<dbReference type="PANTHER" id="PTHR35317">
    <property type="entry name" value="OS04G0629600 PROTEIN"/>
    <property type="match status" value="1"/>
</dbReference>
<evidence type="ECO:0000256" key="1">
    <source>
        <dbReference type="SAM" id="Coils"/>
    </source>
</evidence>
<keyword evidence="1" id="KW-0175">Coiled coil</keyword>
<evidence type="ECO:0008006" key="4">
    <source>
        <dbReference type="Google" id="ProtNLM"/>
    </source>
</evidence>
<accession>A0AAV7FCW7</accession>
<comment type="caution">
    <text evidence="2">The sequence shown here is derived from an EMBL/GenBank/DDBJ whole genome shotgun (WGS) entry which is preliminary data.</text>
</comment>
<reference evidence="2 3" key="1">
    <citation type="submission" date="2021-07" db="EMBL/GenBank/DDBJ databases">
        <title>The Aristolochia fimbriata genome: insights into angiosperm evolution, floral development and chemical biosynthesis.</title>
        <authorList>
            <person name="Jiao Y."/>
        </authorList>
    </citation>
    <scope>NUCLEOTIDE SEQUENCE [LARGE SCALE GENOMIC DNA]</scope>
    <source>
        <strain evidence="2">IBCAS-2021</strain>
        <tissue evidence="2">Leaf</tissue>
    </source>
</reference>
<keyword evidence="3" id="KW-1185">Reference proteome</keyword>
<gene>
    <name evidence="2" type="ORF">H6P81_002174</name>
</gene>
<dbReference type="Proteomes" id="UP000825729">
    <property type="component" value="Unassembled WGS sequence"/>
</dbReference>
<protein>
    <recommendedName>
        <fullName evidence="4">Gag-pol polyprotein</fullName>
    </recommendedName>
</protein>
<dbReference type="AlphaFoldDB" id="A0AAV7FCW7"/>
<evidence type="ECO:0000313" key="2">
    <source>
        <dbReference type="EMBL" id="KAG9457666.1"/>
    </source>
</evidence>
<proteinExistence type="predicted"/>
<dbReference type="Pfam" id="PF14223">
    <property type="entry name" value="Retrotran_gag_2"/>
    <property type="match status" value="1"/>
</dbReference>